<dbReference type="Gene3D" id="1.20.58.160">
    <property type="match status" value="1"/>
</dbReference>
<proteinExistence type="predicted"/>
<dbReference type="Pfam" id="PF03127">
    <property type="entry name" value="GAT"/>
    <property type="match status" value="1"/>
</dbReference>
<keyword evidence="2" id="KW-0653">Protein transport</keyword>
<dbReference type="Proteomes" id="UP001141327">
    <property type="component" value="Unassembled WGS sequence"/>
</dbReference>
<dbReference type="PROSITE" id="PS50179">
    <property type="entry name" value="VHS"/>
    <property type="match status" value="1"/>
</dbReference>
<sequence>MSVENAISAATHPDLPGENTELTRQVIQLIRGEPAQNVPLAVAKFGTLLSSSNQRQINLALHLLEACTDHCGVAFVMELSQKRFLDKMEKLITSKKIHRLTQERAISLLCRWANTFRPGSQLPLPSFLALCQSLRSKGLEFGELQERVERERAQPASPSPPPPTRYEKLLADLQLVRENATLLTEIVVNLHPGESIQDNELAAELALRCRQFAPRLIQLCGELTDERVLVGLLHSTHTGIRPYQTPSTGDFLRPRVQ</sequence>
<dbReference type="SUPFAM" id="SSF89009">
    <property type="entry name" value="GAT-like domain"/>
    <property type="match status" value="1"/>
</dbReference>
<dbReference type="PANTHER" id="PTHR13856">
    <property type="entry name" value="VHS DOMAIN CONTAINING PROTEIN FAMILY"/>
    <property type="match status" value="1"/>
</dbReference>
<gene>
    <name evidence="4" type="ORF">PAPYR_2502</name>
</gene>
<evidence type="ECO:0000313" key="4">
    <source>
        <dbReference type="EMBL" id="KAJ4461059.1"/>
    </source>
</evidence>
<dbReference type="PANTHER" id="PTHR13856:SF137">
    <property type="entry name" value="GH05942P"/>
    <property type="match status" value="1"/>
</dbReference>
<dbReference type="InterPro" id="IPR038425">
    <property type="entry name" value="GAT_sf"/>
</dbReference>
<dbReference type="InterPro" id="IPR008942">
    <property type="entry name" value="ENTH_VHS"/>
</dbReference>
<dbReference type="Gene3D" id="1.25.40.90">
    <property type="match status" value="1"/>
</dbReference>
<dbReference type="InterPro" id="IPR004152">
    <property type="entry name" value="GAT_dom"/>
</dbReference>
<protein>
    <recommendedName>
        <fullName evidence="3">VHS domain-containing protein</fullName>
    </recommendedName>
</protein>
<dbReference type="CDD" id="cd03561">
    <property type="entry name" value="VHS"/>
    <property type="match status" value="1"/>
</dbReference>
<name>A0ABQ8UUL4_9EUKA</name>
<keyword evidence="1" id="KW-0813">Transport</keyword>
<reference evidence="4" key="1">
    <citation type="journal article" date="2022" name="bioRxiv">
        <title>Genomics of Preaxostyla Flagellates Illuminates Evolutionary Transitions and the Path Towards Mitochondrial Loss.</title>
        <authorList>
            <person name="Novak L.V.F."/>
            <person name="Treitli S.C."/>
            <person name="Pyrih J."/>
            <person name="Halakuc P."/>
            <person name="Pipaliya S.V."/>
            <person name="Vacek V."/>
            <person name="Brzon O."/>
            <person name="Soukal P."/>
            <person name="Eme L."/>
            <person name="Dacks J.B."/>
            <person name="Karnkowska A."/>
            <person name="Elias M."/>
            <person name="Hampl V."/>
        </authorList>
    </citation>
    <scope>NUCLEOTIDE SEQUENCE</scope>
    <source>
        <strain evidence="4">RCP-MX</strain>
    </source>
</reference>
<dbReference type="SMART" id="SM00288">
    <property type="entry name" value="VHS"/>
    <property type="match status" value="1"/>
</dbReference>
<evidence type="ECO:0000256" key="1">
    <source>
        <dbReference type="ARBA" id="ARBA00022448"/>
    </source>
</evidence>
<feature type="domain" description="VHS" evidence="3">
    <location>
        <begin position="10"/>
        <end position="142"/>
    </location>
</feature>
<dbReference type="InterPro" id="IPR002014">
    <property type="entry name" value="VHS_dom"/>
</dbReference>
<evidence type="ECO:0000313" key="5">
    <source>
        <dbReference type="Proteomes" id="UP001141327"/>
    </source>
</evidence>
<organism evidence="4 5">
    <name type="scientific">Paratrimastix pyriformis</name>
    <dbReference type="NCBI Taxonomy" id="342808"/>
    <lineage>
        <taxon>Eukaryota</taxon>
        <taxon>Metamonada</taxon>
        <taxon>Preaxostyla</taxon>
        <taxon>Paratrimastigidae</taxon>
        <taxon>Paratrimastix</taxon>
    </lineage>
</organism>
<keyword evidence="5" id="KW-1185">Reference proteome</keyword>
<comment type="caution">
    <text evidence="4">The sequence shown here is derived from an EMBL/GenBank/DDBJ whole genome shotgun (WGS) entry which is preliminary data.</text>
</comment>
<dbReference type="SUPFAM" id="SSF48464">
    <property type="entry name" value="ENTH/VHS domain"/>
    <property type="match status" value="1"/>
</dbReference>
<dbReference type="EMBL" id="JAPMOS010000009">
    <property type="protein sequence ID" value="KAJ4461059.1"/>
    <property type="molecule type" value="Genomic_DNA"/>
</dbReference>
<evidence type="ECO:0000256" key="2">
    <source>
        <dbReference type="ARBA" id="ARBA00022927"/>
    </source>
</evidence>
<accession>A0ABQ8UUL4</accession>
<evidence type="ECO:0000259" key="3">
    <source>
        <dbReference type="PROSITE" id="PS50179"/>
    </source>
</evidence>
<dbReference type="Pfam" id="PF00790">
    <property type="entry name" value="VHS"/>
    <property type="match status" value="1"/>
</dbReference>